<reference evidence="4" key="1">
    <citation type="submission" date="2013-07" db="EMBL/GenBank/DDBJ databases">
        <title>Sub-species coevolution in mutualistic symbiosis.</title>
        <authorList>
            <person name="Murfin K."/>
            <person name="Klassen J."/>
            <person name="Lee M."/>
            <person name="Forst S."/>
            <person name="Stock P."/>
            <person name="Goodrich-Blair H."/>
        </authorList>
    </citation>
    <scope>NUCLEOTIDE SEQUENCE [LARGE SCALE GENOMIC DNA]</scope>
    <source>
        <strain evidence="4">Feltiae Moldova</strain>
    </source>
</reference>
<dbReference type="PROSITE" id="PS51194">
    <property type="entry name" value="HELICASE_CTER"/>
    <property type="match status" value="1"/>
</dbReference>
<dbReference type="Gene3D" id="3.40.50.300">
    <property type="entry name" value="P-loop containing nucleotide triphosphate hydrolases"/>
    <property type="match status" value="2"/>
</dbReference>
<comment type="caution">
    <text evidence="4">The sequence shown here is derived from an EMBL/GenBank/DDBJ whole genome shotgun (WGS) entry which is preliminary data.</text>
</comment>
<proteinExistence type="predicted"/>
<name>A0A077NME4_XENBV</name>
<feature type="domain" description="Helicase ATP-binding" evidence="2">
    <location>
        <begin position="18"/>
        <end position="170"/>
    </location>
</feature>
<gene>
    <name evidence="4" type="ORF">XBFM1_1110007</name>
</gene>
<dbReference type="PANTHER" id="PTHR47962">
    <property type="entry name" value="ATP-DEPENDENT HELICASE LHR-RELATED-RELATED"/>
    <property type="match status" value="1"/>
</dbReference>
<feature type="compositionally biased region" description="Basic and acidic residues" evidence="1">
    <location>
        <begin position="363"/>
        <end position="377"/>
    </location>
</feature>
<dbReference type="InterPro" id="IPR027417">
    <property type="entry name" value="P-loop_NTPase"/>
</dbReference>
<evidence type="ECO:0000259" key="3">
    <source>
        <dbReference type="PROSITE" id="PS51194"/>
    </source>
</evidence>
<dbReference type="EMBL" id="CBSV010000015">
    <property type="protein sequence ID" value="CDG99719.1"/>
    <property type="molecule type" value="Genomic_DNA"/>
</dbReference>
<evidence type="ECO:0000313" key="4">
    <source>
        <dbReference type="EMBL" id="CDG99719.1"/>
    </source>
</evidence>
<dbReference type="InterPro" id="IPR052511">
    <property type="entry name" value="ATP-dep_Helicase"/>
</dbReference>
<feature type="region of interest" description="Disordered" evidence="1">
    <location>
        <begin position="358"/>
        <end position="377"/>
    </location>
</feature>
<dbReference type="PANTHER" id="PTHR47962:SF7">
    <property type="entry name" value="MITOCHONDRIAL ATP-DEPENDENT HELICASE IRC3-RELATED"/>
    <property type="match status" value="1"/>
</dbReference>
<feature type="domain" description="Helicase C-terminal" evidence="3">
    <location>
        <begin position="224"/>
        <end position="366"/>
    </location>
</feature>
<evidence type="ECO:0000256" key="1">
    <source>
        <dbReference type="SAM" id="MobiDB-lite"/>
    </source>
</evidence>
<dbReference type="HOGENOM" id="CLU_014765_3_1_6"/>
<dbReference type="SUPFAM" id="SSF52540">
    <property type="entry name" value="P-loop containing nucleoside triphosphate hydrolases"/>
    <property type="match status" value="1"/>
</dbReference>
<dbReference type="InterPro" id="IPR006935">
    <property type="entry name" value="Helicase/UvrB_N"/>
</dbReference>
<protein>
    <recommendedName>
        <fullName evidence="5">Helicase</fullName>
    </recommendedName>
</protein>
<dbReference type="AlphaFoldDB" id="A0A077NME4"/>
<dbReference type="InterPro" id="IPR001650">
    <property type="entry name" value="Helicase_C-like"/>
</dbReference>
<dbReference type="PROSITE" id="PS51192">
    <property type="entry name" value="HELICASE_ATP_BIND_1"/>
    <property type="match status" value="1"/>
</dbReference>
<dbReference type="SMART" id="SM00487">
    <property type="entry name" value="DEXDc"/>
    <property type="match status" value="1"/>
</dbReference>
<dbReference type="GO" id="GO:0005524">
    <property type="term" value="F:ATP binding"/>
    <property type="evidence" value="ECO:0007669"/>
    <property type="project" value="InterPro"/>
</dbReference>
<dbReference type="GO" id="GO:0016887">
    <property type="term" value="F:ATP hydrolysis activity"/>
    <property type="evidence" value="ECO:0007669"/>
    <property type="project" value="TreeGrafter"/>
</dbReference>
<evidence type="ECO:0000259" key="2">
    <source>
        <dbReference type="PROSITE" id="PS51192"/>
    </source>
</evidence>
<dbReference type="Pfam" id="PF04851">
    <property type="entry name" value="ResIII"/>
    <property type="match status" value="1"/>
</dbReference>
<dbReference type="SMART" id="SM00490">
    <property type="entry name" value="HELICc"/>
    <property type="match status" value="1"/>
</dbReference>
<dbReference type="InterPro" id="IPR014001">
    <property type="entry name" value="Helicase_ATP-bd"/>
</dbReference>
<dbReference type="RefSeq" id="WP_051862954.1">
    <property type="nucleotide sequence ID" value="NZ_CAWLWD010000100.1"/>
</dbReference>
<evidence type="ECO:0008006" key="5">
    <source>
        <dbReference type="Google" id="ProtNLM"/>
    </source>
</evidence>
<dbReference type="Proteomes" id="UP000028487">
    <property type="component" value="Unassembled WGS sequence"/>
</dbReference>
<accession>A0A077NME4</accession>
<organism evidence="4">
    <name type="scientific">Xenorhabdus bovienii str. feltiae Moldova</name>
    <dbReference type="NCBI Taxonomy" id="1398200"/>
    <lineage>
        <taxon>Bacteria</taxon>
        <taxon>Pseudomonadati</taxon>
        <taxon>Pseudomonadota</taxon>
        <taxon>Gammaproteobacteria</taxon>
        <taxon>Enterobacterales</taxon>
        <taxon>Morganellaceae</taxon>
        <taxon>Xenorhabdus</taxon>
    </lineage>
</organism>
<dbReference type="GO" id="GO:0003677">
    <property type="term" value="F:DNA binding"/>
    <property type="evidence" value="ECO:0007669"/>
    <property type="project" value="InterPro"/>
</dbReference>
<dbReference type="Pfam" id="PF00271">
    <property type="entry name" value="Helicase_C"/>
    <property type="match status" value="1"/>
</dbReference>
<sequence>MLEITPNFAQERALNMLRQNWKGFNSFMVYAPTGAGKTGLSAFIIDGFVSKRMKVMMICPYLVLINQTAQRFIEYGLPEDEIAYIWRDHPNQDPSKLIQIASADTLIRRDFPEDINLLVIDEAHLKRKKILEEITRLTSETDCKVVGLSGTPFSPFLGHYYQKLIKPTTIKELIQRGDLSPYEFYAPTKPDLSKVKSARNDDYGSDYKEDEIAEIMCGADLVGDVVSSWLKLGENQPTICFCVNVSHANFITVEFNRAGVNAEVMTANTPQDERDLIIHRFEQGATKIIVNIGVLVAGFDSDVRCIIYARPTKSEIRWLQSIGRSLRPAPGKDRAIILDHSGTVHRLGYPDDIEYNELPSKNDGMKTRDSYREQEKREKLPKECSSCHYMKPAGVYVCPKCGFKPLVGEDIDVDTSRNIQKLSKKERVYTQAEKQSFYSQLKYYQNQRASQGKAISDGWVSNTFKDKFGAYPRGLHDTPQELTPEVSNFIKHKQIAFAKSRKKAEQVQPSSNEQQEMRLEVAHQKVRDIREALGRPSHQGGTL</sequence>